<keyword evidence="3" id="KW-0238">DNA-binding</keyword>
<dbReference type="GO" id="GO:0006351">
    <property type="term" value="P:DNA-templated transcription"/>
    <property type="evidence" value="ECO:0007669"/>
    <property type="project" value="InterPro"/>
</dbReference>
<dbReference type="GO" id="GO:0003700">
    <property type="term" value="F:DNA-binding transcription factor activity"/>
    <property type="evidence" value="ECO:0007669"/>
    <property type="project" value="InterPro"/>
</dbReference>
<dbReference type="Pfam" id="PF04082">
    <property type="entry name" value="Fungal_trans"/>
    <property type="match status" value="1"/>
</dbReference>
<feature type="region of interest" description="Disordered" evidence="5">
    <location>
        <begin position="1"/>
        <end position="38"/>
    </location>
</feature>
<dbReference type="PANTHER" id="PTHR46910:SF3">
    <property type="entry name" value="HALOTOLERANCE PROTEIN 9-RELATED"/>
    <property type="match status" value="1"/>
</dbReference>
<name>A0A8T9CHB4_9HELO</name>
<dbReference type="EMBL" id="QGMK01000022">
    <property type="protein sequence ID" value="TVY85215.1"/>
    <property type="molecule type" value="Genomic_DNA"/>
</dbReference>
<dbReference type="PANTHER" id="PTHR46910">
    <property type="entry name" value="TRANSCRIPTION FACTOR PDR1"/>
    <property type="match status" value="1"/>
</dbReference>
<dbReference type="GO" id="GO:0005634">
    <property type="term" value="C:nucleus"/>
    <property type="evidence" value="ECO:0007669"/>
    <property type="project" value="UniProtKB-SubCell"/>
</dbReference>
<feature type="domain" description="Xylanolytic transcriptional activator regulatory" evidence="6">
    <location>
        <begin position="271"/>
        <end position="427"/>
    </location>
</feature>
<evidence type="ECO:0000256" key="5">
    <source>
        <dbReference type="SAM" id="MobiDB-lite"/>
    </source>
</evidence>
<comment type="caution">
    <text evidence="7">The sequence shown here is derived from an EMBL/GenBank/DDBJ whole genome shotgun (WGS) entry which is preliminary data.</text>
</comment>
<keyword evidence="4" id="KW-0539">Nucleus</keyword>
<evidence type="ECO:0000256" key="4">
    <source>
        <dbReference type="ARBA" id="ARBA00023242"/>
    </source>
</evidence>
<evidence type="ECO:0000313" key="7">
    <source>
        <dbReference type="EMBL" id="TVY85215.1"/>
    </source>
</evidence>
<dbReference type="InterPro" id="IPR007219">
    <property type="entry name" value="XnlR_reg_dom"/>
</dbReference>
<dbReference type="OrthoDB" id="39175at2759"/>
<evidence type="ECO:0000259" key="6">
    <source>
        <dbReference type="Pfam" id="PF04082"/>
    </source>
</evidence>
<dbReference type="CDD" id="cd12148">
    <property type="entry name" value="fungal_TF_MHR"/>
    <property type="match status" value="1"/>
</dbReference>
<gene>
    <name evidence="7" type="primary">terR</name>
    <name evidence="7" type="ORF">LSUE1_G000762</name>
</gene>
<sequence length="615" mass="69520">MVNVNSIPAYSTETQNTGQLSPPLTAASTENGRSSITDSLNTVSTMDYAEDSAWNVDIDPEGIHSLLPTTDIRNILDLSRFSWPTTATDNDYQFDFDIPFTTEPTEGSTGVNSVALTDDGSSFLNQTTRPFEPTDSGDMVRMLDLNDKVTTRSFLDPIPSVNFSLKAIFLWQDRGHENMSSAKQNEIYRIFERISPVQAQQSSIILNDKEYRNSYASWYWNDAALMENCKTACFEQPLGVPNFLTRSYFDRLLKEARGRPQGNSVLISLIDSVMAFGFHAFLKTSRRYVSSHDKKEADYYSRIALNSYASVLSSPNTLLKLQTILAMTTVSEQIDENIHSEILTGAVNCARTLKLENSDSIRNDYTSNEDRELARRSLWFLYSIENPHSLRRGLSPSLDRDWIDHAPPQACDETDWFPIQCEYAHIISSAAKMLYSQSALRQSLVEREQNLEIAFKLLEDWRSHLPNTLKDIHKPDIQRILDDQHLRHIALSMFRQYHEAIFMIYYPWTGAHSGGRISEDCRRRGKELCVNSAQVVLATSNQVSSLDILDSKFLDLISVSICMTFLDVASSTGAEKSISYLSMGCGIFGRLNLESEVPLADVLELTRIAQQIKGR</sequence>
<dbReference type="InterPro" id="IPR050987">
    <property type="entry name" value="AtrR-like"/>
</dbReference>
<evidence type="ECO:0000313" key="8">
    <source>
        <dbReference type="Proteomes" id="UP000469558"/>
    </source>
</evidence>
<dbReference type="GO" id="GO:0003677">
    <property type="term" value="F:DNA binding"/>
    <property type="evidence" value="ECO:0007669"/>
    <property type="project" value="UniProtKB-KW"/>
</dbReference>
<evidence type="ECO:0000256" key="1">
    <source>
        <dbReference type="ARBA" id="ARBA00004123"/>
    </source>
</evidence>
<accession>A0A8T9CHB4</accession>
<evidence type="ECO:0000256" key="3">
    <source>
        <dbReference type="ARBA" id="ARBA00023125"/>
    </source>
</evidence>
<protein>
    <submittedName>
        <fullName evidence="7">Terrein cluster-specific transcription factor terR</fullName>
    </submittedName>
</protein>
<proteinExistence type="predicted"/>
<evidence type="ECO:0000256" key="2">
    <source>
        <dbReference type="ARBA" id="ARBA00022723"/>
    </source>
</evidence>
<reference evidence="7 8" key="1">
    <citation type="submission" date="2018-05" db="EMBL/GenBank/DDBJ databases">
        <title>Genome sequencing and assembly of the regulated plant pathogen Lachnellula willkommii and related sister species for the development of diagnostic species identification markers.</title>
        <authorList>
            <person name="Giroux E."/>
            <person name="Bilodeau G."/>
        </authorList>
    </citation>
    <scope>NUCLEOTIDE SEQUENCE [LARGE SCALE GENOMIC DNA]</scope>
    <source>
        <strain evidence="7 8">CBS 268.59</strain>
    </source>
</reference>
<comment type="subcellular location">
    <subcellularLocation>
        <location evidence="1">Nucleus</location>
    </subcellularLocation>
</comment>
<keyword evidence="2" id="KW-0479">Metal-binding</keyword>
<keyword evidence="8" id="KW-1185">Reference proteome</keyword>
<dbReference type="GO" id="GO:0008270">
    <property type="term" value="F:zinc ion binding"/>
    <property type="evidence" value="ECO:0007669"/>
    <property type="project" value="InterPro"/>
</dbReference>
<dbReference type="Proteomes" id="UP000469558">
    <property type="component" value="Unassembled WGS sequence"/>
</dbReference>
<organism evidence="7 8">
    <name type="scientific">Lachnellula suecica</name>
    <dbReference type="NCBI Taxonomy" id="602035"/>
    <lineage>
        <taxon>Eukaryota</taxon>
        <taxon>Fungi</taxon>
        <taxon>Dikarya</taxon>
        <taxon>Ascomycota</taxon>
        <taxon>Pezizomycotina</taxon>
        <taxon>Leotiomycetes</taxon>
        <taxon>Helotiales</taxon>
        <taxon>Lachnaceae</taxon>
        <taxon>Lachnellula</taxon>
    </lineage>
</organism>
<dbReference type="AlphaFoldDB" id="A0A8T9CHB4"/>